<dbReference type="KEGG" id="aup:AsAng_0010790"/>
<dbReference type="PANTHER" id="PTHR43133">
    <property type="entry name" value="RNA POLYMERASE ECF-TYPE SIGMA FACTO"/>
    <property type="match status" value="1"/>
</dbReference>
<organism evidence="6 7">
    <name type="scientific">Aureispira anguillae</name>
    <dbReference type="NCBI Taxonomy" id="2864201"/>
    <lineage>
        <taxon>Bacteria</taxon>
        <taxon>Pseudomonadati</taxon>
        <taxon>Bacteroidota</taxon>
        <taxon>Saprospiria</taxon>
        <taxon>Saprospirales</taxon>
        <taxon>Saprospiraceae</taxon>
        <taxon>Aureispira</taxon>
    </lineage>
</organism>
<dbReference type="AlphaFoldDB" id="A0A916DPV8"/>
<dbReference type="GO" id="GO:0006352">
    <property type="term" value="P:DNA-templated transcription initiation"/>
    <property type="evidence" value="ECO:0007669"/>
    <property type="project" value="InterPro"/>
</dbReference>
<dbReference type="GO" id="GO:0003677">
    <property type="term" value="F:DNA binding"/>
    <property type="evidence" value="ECO:0007669"/>
    <property type="project" value="UniProtKB-KW"/>
</dbReference>
<keyword evidence="2" id="KW-0731">Sigma factor</keyword>
<feature type="domain" description="RNA polymerase sigma-70 region 2" evidence="5">
    <location>
        <begin position="21"/>
        <end position="83"/>
    </location>
</feature>
<dbReference type="InterPro" id="IPR007627">
    <property type="entry name" value="RNA_pol_sigma70_r2"/>
</dbReference>
<dbReference type="InterPro" id="IPR039425">
    <property type="entry name" value="RNA_pol_sigma-70-like"/>
</dbReference>
<evidence type="ECO:0000256" key="1">
    <source>
        <dbReference type="ARBA" id="ARBA00023015"/>
    </source>
</evidence>
<evidence type="ECO:0000313" key="6">
    <source>
        <dbReference type="EMBL" id="BDS10371.1"/>
    </source>
</evidence>
<protein>
    <submittedName>
        <fullName evidence="6">RNA polymerase sigma factor</fullName>
    </submittedName>
</protein>
<keyword evidence="1" id="KW-0805">Transcription regulation</keyword>
<dbReference type="InterPro" id="IPR013325">
    <property type="entry name" value="RNA_pol_sigma_r2"/>
</dbReference>
<sequence length="266" mass="30858">MEEKELIKSCIKGNKQSFEQLISSIQPLVFNLSLRFLWNRMDAEDATQEILIKIITNLSKFDGRSKFNTWIYRISTNYLINLKKTNLEKTALSFDSFSNELNSIKEPISYDFPDKNLLEKEMKTGCTLAMLQCLNRDLRIAFILGSILKIKSNVACEITETSPENFRKRLEKSRKLIRAFLNANCGIYKPSNNCRCNKRIKPAIACGRIVKNKLNFVGNIEIYNDEMEELNSMTGIYKNHGTFKSKSDFLEQLNRLLMTKKIINHE</sequence>
<keyword evidence="7" id="KW-1185">Reference proteome</keyword>
<dbReference type="Proteomes" id="UP001060919">
    <property type="component" value="Chromosome"/>
</dbReference>
<reference evidence="6" key="1">
    <citation type="submission" date="2022-09" db="EMBL/GenBank/DDBJ databases">
        <title>Aureispira anguillicida sp. nov., isolated from Leptocephalus of Japanese eel Anguilla japonica.</title>
        <authorList>
            <person name="Yuasa K."/>
            <person name="Mekata T."/>
            <person name="Ikunari K."/>
        </authorList>
    </citation>
    <scope>NUCLEOTIDE SEQUENCE</scope>
    <source>
        <strain evidence="6">EL160426</strain>
    </source>
</reference>
<evidence type="ECO:0000256" key="2">
    <source>
        <dbReference type="ARBA" id="ARBA00023082"/>
    </source>
</evidence>
<keyword evidence="3" id="KW-0238">DNA-binding</keyword>
<dbReference type="RefSeq" id="WP_264791691.1">
    <property type="nucleotide sequence ID" value="NZ_AP026867.1"/>
</dbReference>
<dbReference type="Gene3D" id="1.10.1740.10">
    <property type="match status" value="1"/>
</dbReference>
<dbReference type="Pfam" id="PF04542">
    <property type="entry name" value="Sigma70_r2"/>
    <property type="match status" value="1"/>
</dbReference>
<evidence type="ECO:0000259" key="5">
    <source>
        <dbReference type="Pfam" id="PF04542"/>
    </source>
</evidence>
<evidence type="ECO:0000313" key="7">
    <source>
        <dbReference type="Proteomes" id="UP001060919"/>
    </source>
</evidence>
<accession>A0A916DPV8</accession>
<evidence type="ECO:0000256" key="3">
    <source>
        <dbReference type="ARBA" id="ARBA00023125"/>
    </source>
</evidence>
<keyword evidence="4" id="KW-0804">Transcription</keyword>
<evidence type="ECO:0000256" key="4">
    <source>
        <dbReference type="ARBA" id="ARBA00023163"/>
    </source>
</evidence>
<dbReference type="SUPFAM" id="SSF88946">
    <property type="entry name" value="Sigma2 domain of RNA polymerase sigma factors"/>
    <property type="match status" value="1"/>
</dbReference>
<dbReference type="PANTHER" id="PTHR43133:SF8">
    <property type="entry name" value="RNA POLYMERASE SIGMA FACTOR HI_1459-RELATED"/>
    <property type="match status" value="1"/>
</dbReference>
<dbReference type="NCBIfam" id="TIGR02937">
    <property type="entry name" value="sigma70-ECF"/>
    <property type="match status" value="1"/>
</dbReference>
<name>A0A916DPV8_9BACT</name>
<dbReference type="InterPro" id="IPR014284">
    <property type="entry name" value="RNA_pol_sigma-70_dom"/>
</dbReference>
<gene>
    <name evidence="6" type="ORF">AsAng_0010790</name>
</gene>
<dbReference type="EMBL" id="AP026867">
    <property type="protein sequence ID" value="BDS10371.1"/>
    <property type="molecule type" value="Genomic_DNA"/>
</dbReference>
<proteinExistence type="predicted"/>
<dbReference type="GO" id="GO:0016987">
    <property type="term" value="F:sigma factor activity"/>
    <property type="evidence" value="ECO:0007669"/>
    <property type="project" value="UniProtKB-KW"/>
</dbReference>